<dbReference type="Gene3D" id="4.10.410.10">
    <property type="entry name" value="Pancreatic trypsin inhibitor Kunitz domain"/>
    <property type="match status" value="1"/>
</dbReference>
<dbReference type="Pfam" id="PF00014">
    <property type="entry name" value="Kunitz_BPTI"/>
    <property type="match status" value="1"/>
</dbReference>
<dbReference type="OrthoDB" id="5510154at2"/>
<evidence type="ECO:0000256" key="2">
    <source>
        <dbReference type="SAM" id="MobiDB-lite"/>
    </source>
</evidence>
<dbReference type="PANTHER" id="PTHR46751">
    <property type="entry name" value="EPPIN"/>
    <property type="match status" value="1"/>
</dbReference>
<keyword evidence="5" id="KW-1185">Reference proteome</keyword>
<dbReference type="SMART" id="SM00131">
    <property type="entry name" value="KU"/>
    <property type="match status" value="1"/>
</dbReference>
<dbReference type="SUPFAM" id="SSF57362">
    <property type="entry name" value="BPTI-like"/>
    <property type="match status" value="1"/>
</dbReference>
<sequence>MQLLRSIVLCARDRRRADCNVFGNYQRLSLGLGLLTSLMLAAGCSGAGNDGGSGGGGPGGGGPGGGGPVAGSGGGSSSSVAGSGGGSAASSGAGGESPDRCALPQETGPCDAAIPSYWHDPGTGECVPFIYGGCEGNANRFESLAACLETCQGTTTDMDACAAPGDCVLAPPRCCASCDPVDASAFVALHRDAVADFWNASGCGDTQCERCPEVGEAESTSQYFAATCESGRCVVVDVRESPLTECTKDADCALRDGVGCCESCDGKGIVALNQSGDLGALVCPEEIVACPPCAPVYPEGMTAVCSEGRCTPRLSETP</sequence>
<dbReference type="AlphaFoldDB" id="A9G127"/>
<dbReference type="PROSITE" id="PS50279">
    <property type="entry name" value="BPTI_KUNITZ_2"/>
    <property type="match status" value="1"/>
</dbReference>
<dbReference type="PROSITE" id="PS00280">
    <property type="entry name" value="BPTI_KUNITZ_1"/>
    <property type="match status" value="1"/>
</dbReference>
<accession>A9G127</accession>
<dbReference type="HOGENOM" id="CLU_874056_0_0_7"/>
<dbReference type="eggNOG" id="ENOG5033D86">
    <property type="taxonomic scope" value="Bacteria"/>
</dbReference>
<reference evidence="4 5" key="1">
    <citation type="journal article" date="2007" name="Nat. Biotechnol.">
        <title>Complete genome sequence of the myxobacterium Sorangium cellulosum.</title>
        <authorList>
            <person name="Schneiker S."/>
            <person name="Perlova O."/>
            <person name="Kaiser O."/>
            <person name="Gerth K."/>
            <person name="Alici A."/>
            <person name="Altmeyer M.O."/>
            <person name="Bartels D."/>
            <person name="Bekel T."/>
            <person name="Beyer S."/>
            <person name="Bode E."/>
            <person name="Bode H.B."/>
            <person name="Bolten C.J."/>
            <person name="Choudhuri J.V."/>
            <person name="Doss S."/>
            <person name="Elnakady Y.A."/>
            <person name="Frank B."/>
            <person name="Gaigalat L."/>
            <person name="Goesmann A."/>
            <person name="Groeger C."/>
            <person name="Gross F."/>
            <person name="Jelsbak L."/>
            <person name="Jelsbak L."/>
            <person name="Kalinowski J."/>
            <person name="Kegler C."/>
            <person name="Knauber T."/>
            <person name="Konietzny S."/>
            <person name="Kopp M."/>
            <person name="Krause L."/>
            <person name="Krug D."/>
            <person name="Linke B."/>
            <person name="Mahmud T."/>
            <person name="Martinez-Arias R."/>
            <person name="McHardy A.C."/>
            <person name="Merai M."/>
            <person name="Meyer F."/>
            <person name="Mormann S."/>
            <person name="Munoz-Dorado J."/>
            <person name="Perez J."/>
            <person name="Pradella S."/>
            <person name="Rachid S."/>
            <person name="Raddatz G."/>
            <person name="Rosenau F."/>
            <person name="Rueckert C."/>
            <person name="Sasse F."/>
            <person name="Scharfe M."/>
            <person name="Schuster S.C."/>
            <person name="Suen G."/>
            <person name="Treuner-Lange A."/>
            <person name="Velicer G.J."/>
            <person name="Vorholter F.-J."/>
            <person name="Weissman K.J."/>
            <person name="Welch R.D."/>
            <person name="Wenzel S.C."/>
            <person name="Whitworth D.E."/>
            <person name="Wilhelm S."/>
            <person name="Wittmann C."/>
            <person name="Bloecker H."/>
            <person name="Puehler A."/>
            <person name="Mueller R."/>
        </authorList>
    </citation>
    <scope>NUCLEOTIDE SEQUENCE [LARGE SCALE GENOMIC DNA]</scope>
    <source>
        <strain evidence="5">So ce56</strain>
    </source>
</reference>
<dbReference type="KEGG" id="scl:sce2306"/>
<dbReference type="FunFam" id="4.10.410.10:FF:000020">
    <property type="entry name" value="Collagen, type VI, alpha 3"/>
    <property type="match status" value="1"/>
</dbReference>
<name>A9G127_SORC5</name>
<feature type="domain" description="BPTI/Kunitz inhibitor" evidence="3">
    <location>
        <begin position="101"/>
        <end position="151"/>
    </location>
</feature>
<dbReference type="Proteomes" id="UP000002139">
    <property type="component" value="Chromosome"/>
</dbReference>
<evidence type="ECO:0000256" key="1">
    <source>
        <dbReference type="ARBA" id="ARBA00023157"/>
    </source>
</evidence>
<dbReference type="InterPro" id="IPR036880">
    <property type="entry name" value="Kunitz_BPTI_sf"/>
</dbReference>
<feature type="compositionally biased region" description="Gly residues" evidence="2">
    <location>
        <begin position="54"/>
        <end position="95"/>
    </location>
</feature>
<evidence type="ECO:0000313" key="4">
    <source>
        <dbReference type="EMBL" id="CAN92465.1"/>
    </source>
</evidence>
<dbReference type="PRINTS" id="PR00759">
    <property type="entry name" value="BASICPTASE"/>
</dbReference>
<protein>
    <recommendedName>
        <fullName evidence="3">BPTI/Kunitz inhibitor domain-containing protein</fullName>
    </recommendedName>
</protein>
<dbReference type="STRING" id="448385.sce2306"/>
<evidence type="ECO:0000259" key="3">
    <source>
        <dbReference type="PROSITE" id="PS50279"/>
    </source>
</evidence>
<feature type="region of interest" description="Disordered" evidence="2">
    <location>
        <begin position="54"/>
        <end position="101"/>
    </location>
</feature>
<dbReference type="InterPro" id="IPR020901">
    <property type="entry name" value="Prtase_inh_Kunz-CS"/>
</dbReference>
<gene>
    <name evidence="4" type="ordered locus">sce2306</name>
</gene>
<dbReference type="GO" id="GO:0004867">
    <property type="term" value="F:serine-type endopeptidase inhibitor activity"/>
    <property type="evidence" value="ECO:0007669"/>
    <property type="project" value="InterPro"/>
</dbReference>
<dbReference type="PANTHER" id="PTHR46751:SF1">
    <property type="entry name" value="WAP FOUR-DISULFIDE CORE DOMAIN PROTEIN 6A"/>
    <property type="match status" value="1"/>
</dbReference>
<dbReference type="EMBL" id="AM746676">
    <property type="protein sequence ID" value="CAN92465.1"/>
    <property type="molecule type" value="Genomic_DNA"/>
</dbReference>
<evidence type="ECO:0000313" key="5">
    <source>
        <dbReference type="Proteomes" id="UP000002139"/>
    </source>
</evidence>
<dbReference type="CDD" id="cd00109">
    <property type="entry name" value="Kunitz-type"/>
    <property type="match status" value="1"/>
</dbReference>
<organism evidence="4 5">
    <name type="scientific">Sorangium cellulosum (strain So ce56)</name>
    <name type="common">Polyangium cellulosum (strain So ce56)</name>
    <dbReference type="NCBI Taxonomy" id="448385"/>
    <lineage>
        <taxon>Bacteria</taxon>
        <taxon>Pseudomonadati</taxon>
        <taxon>Myxococcota</taxon>
        <taxon>Polyangia</taxon>
        <taxon>Polyangiales</taxon>
        <taxon>Polyangiaceae</taxon>
        <taxon>Sorangium</taxon>
    </lineage>
</organism>
<dbReference type="InterPro" id="IPR002223">
    <property type="entry name" value="Kunitz_BPTI"/>
</dbReference>
<dbReference type="InterPro" id="IPR051388">
    <property type="entry name" value="Serpin_venom_toxin"/>
</dbReference>
<keyword evidence="1" id="KW-1015">Disulfide bond</keyword>
<dbReference type="BioCyc" id="SCEL448385:SCE_RS11820-MONOMER"/>
<proteinExistence type="predicted"/>